<gene>
    <name evidence="6" type="ORF">ACFQPB_04350</name>
</gene>
<dbReference type="InterPro" id="IPR027417">
    <property type="entry name" value="P-loop_NTPase"/>
</dbReference>
<name>A0ABW2QFP3_9BURK</name>
<proteinExistence type="predicted"/>
<dbReference type="InterPro" id="IPR051120">
    <property type="entry name" value="ABC_AA/LPS_Transport"/>
</dbReference>
<dbReference type="InterPro" id="IPR003593">
    <property type="entry name" value="AAA+_ATPase"/>
</dbReference>
<evidence type="ECO:0000259" key="5">
    <source>
        <dbReference type="PROSITE" id="PS50893"/>
    </source>
</evidence>
<sequence>MLKVEGLTKIFGGLRAVDNASLEVPEGRIVALIGPNGAGKTTLFASIAGFHKPNSGKVTLLGQDITGMAVHDIARRGMVRTFQITQPFAKLSVHENIAVGAYQRFPRRDEAWEHARRIGEQVGMGAMLEQPAADLTVAGRKRLELARTLATGPKLLLLDEVMAGLNPSEIVEIIEIIQKIRASGVTVLLIEHVMQAVMSLSEHIYVLSYGKIIAEGAPREVVSNPAVIEAYLGRGAAEKMAAGHVEASHA</sequence>
<dbReference type="SMART" id="SM00382">
    <property type="entry name" value="AAA"/>
    <property type="match status" value="1"/>
</dbReference>
<evidence type="ECO:0000256" key="4">
    <source>
        <dbReference type="ARBA" id="ARBA00022840"/>
    </source>
</evidence>
<evidence type="ECO:0000313" key="6">
    <source>
        <dbReference type="EMBL" id="MFC7408081.1"/>
    </source>
</evidence>
<dbReference type="Proteomes" id="UP001596501">
    <property type="component" value="Unassembled WGS sequence"/>
</dbReference>
<keyword evidence="2" id="KW-0472">Membrane</keyword>
<comment type="caution">
    <text evidence="6">The sequence shown here is derived from an EMBL/GenBank/DDBJ whole genome shotgun (WGS) entry which is preliminary data.</text>
</comment>
<dbReference type="Pfam" id="PF12399">
    <property type="entry name" value="BCA_ABC_TP_C"/>
    <property type="match status" value="1"/>
</dbReference>
<keyword evidence="1" id="KW-0813">Transport</keyword>
<dbReference type="Pfam" id="PF00005">
    <property type="entry name" value="ABC_tran"/>
    <property type="match status" value="1"/>
</dbReference>
<keyword evidence="3" id="KW-0547">Nucleotide-binding</keyword>
<dbReference type="Gene3D" id="3.40.50.300">
    <property type="entry name" value="P-loop containing nucleotide triphosphate hydrolases"/>
    <property type="match status" value="1"/>
</dbReference>
<dbReference type="RefSeq" id="WP_382220047.1">
    <property type="nucleotide sequence ID" value="NZ_JBHTCA010000002.1"/>
</dbReference>
<feature type="domain" description="ABC transporter" evidence="5">
    <location>
        <begin position="2"/>
        <end position="234"/>
    </location>
</feature>
<evidence type="ECO:0000256" key="2">
    <source>
        <dbReference type="ARBA" id="ARBA00022475"/>
    </source>
</evidence>
<keyword evidence="2" id="KW-1003">Cell membrane</keyword>
<dbReference type="InterPro" id="IPR032823">
    <property type="entry name" value="BCA_ABC_TP_C"/>
</dbReference>
<evidence type="ECO:0000313" key="7">
    <source>
        <dbReference type="Proteomes" id="UP001596501"/>
    </source>
</evidence>
<keyword evidence="4 6" id="KW-0067">ATP-binding</keyword>
<dbReference type="CDD" id="cd03219">
    <property type="entry name" value="ABC_Mj1267_LivG_branched"/>
    <property type="match status" value="1"/>
</dbReference>
<evidence type="ECO:0000256" key="1">
    <source>
        <dbReference type="ARBA" id="ARBA00022448"/>
    </source>
</evidence>
<reference evidence="7" key="1">
    <citation type="journal article" date="2019" name="Int. J. Syst. Evol. Microbiol.">
        <title>The Global Catalogue of Microorganisms (GCM) 10K type strain sequencing project: providing services to taxonomists for standard genome sequencing and annotation.</title>
        <authorList>
            <consortium name="The Broad Institute Genomics Platform"/>
            <consortium name="The Broad Institute Genome Sequencing Center for Infectious Disease"/>
            <person name="Wu L."/>
            <person name="Ma J."/>
        </authorList>
    </citation>
    <scope>NUCLEOTIDE SEQUENCE [LARGE SCALE GENOMIC DNA]</scope>
    <source>
        <strain evidence="7">CGMCC 1.12371</strain>
    </source>
</reference>
<keyword evidence="7" id="KW-1185">Reference proteome</keyword>
<dbReference type="PANTHER" id="PTHR45772">
    <property type="entry name" value="CONSERVED COMPONENT OF ABC TRANSPORTER FOR NATURAL AMINO ACIDS-RELATED"/>
    <property type="match status" value="1"/>
</dbReference>
<dbReference type="SUPFAM" id="SSF52540">
    <property type="entry name" value="P-loop containing nucleoside triphosphate hydrolases"/>
    <property type="match status" value="1"/>
</dbReference>
<protein>
    <submittedName>
        <fullName evidence="6">ABC transporter ATP-binding protein</fullName>
    </submittedName>
</protein>
<dbReference type="InterPro" id="IPR003439">
    <property type="entry name" value="ABC_transporter-like_ATP-bd"/>
</dbReference>
<accession>A0ABW2QFP3</accession>
<organism evidence="6 7">
    <name type="scientific">Hydrogenophaga atypica</name>
    <dbReference type="NCBI Taxonomy" id="249409"/>
    <lineage>
        <taxon>Bacteria</taxon>
        <taxon>Pseudomonadati</taxon>
        <taxon>Pseudomonadota</taxon>
        <taxon>Betaproteobacteria</taxon>
        <taxon>Burkholderiales</taxon>
        <taxon>Comamonadaceae</taxon>
        <taxon>Hydrogenophaga</taxon>
    </lineage>
</organism>
<dbReference type="GO" id="GO:0005524">
    <property type="term" value="F:ATP binding"/>
    <property type="evidence" value="ECO:0007669"/>
    <property type="project" value="UniProtKB-KW"/>
</dbReference>
<dbReference type="PANTHER" id="PTHR45772:SF7">
    <property type="entry name" value="AMINO ACID ABC TRANSPORTER ATP-BINDING PROTEIN"/>
    <property type="match status" value="1"/>
</dbReference>
<evidence type="ECO:0000256" key="3">
    <source>
        <dbReference type="ARBA" id="ARBA00022741"/>
    </source>
</evidence>
<dbReference type="EMBL" id="JBHTCA010000002">
    <property type="protein sequence ID" value="MFC7408081.1"/>
    <property type="molecule type" value="Genomic_DNA"/>
</dbReference>
<dbReference type="PROSITE" id="PS50893">
    <property type="entry name" value="ABC_TRANSPORTER_2"/>
    <property type="match status" value="1"/>
</dbReference>